<dbReference type="RefSeq" id="WP_334573722.1">
    <property type="nucleotide sequence ID" value="NZ_JBEZVE010000055.1"/>
</dbReference>
<protein>
    <submittedName>
        <fullName evidence="1">Uncharacterized protein</fullName>
    </submittedName>
</protein>
<keyword evidence="2" id="KW-1185">Reference proteome</keyword>
<sequence>MPDTAGVEVRFKNRCANAAHTLASCVGYFIDRIVFSAFSEDDSLEIFLRQGPREPDVVISLANLHHISVDKPPQLSGFVDKIFLIHLPKMPHPWPDEAAGLVRRFDGMPELAWLRIVGPTEVDVIASIVTIYAAPSDDEASTERTT</sequence>
<name>A0ABV2ZZ39_9ACTN</name>
<evidence type="ECO:0000313" key="1">
    <source>
        <dbReference type="EMBL" id="MEU3787832.1"/>
    </source>
</evidence>
<comment type="caution">
    <text evidence="1">The sequence shown here is derived from an EMBL/GenBank/DDBJ whole genome shotgun (WGS) entry which is preliminary data.</text>
</comment>
<gene>
    <name evidence="1" type="ORF">AB0E89_46270</name>
</gene>
<dbReference type="Proteomes" id="UP001550739">
    <property type="component" value="Unassembled WGS sequence"/>
</dbReference>
<dbReference type="EMBL" id="JBEZVE010000055">
    <property type="protein sequence ID" value="MEU3787832.1"/>
    <property type="molecule type" value="Genomic_DNA"/>
</dbReference>
<accession>A0ABV2ZZ39</accession>
<organism evidence="1 2">
    <name type="scientific">Streptomyces sp. 900129855</name>
    <dbReference type="NCBI Taxonomy" id="3155129"/>
    <lineage>
        <taxon>Bacteria</taxon>
        <taxon>Bacillati</taxon>
        <taxon>Actinomycetota</taxon>
        <taxon>Actinomycetes</taxon>
        <taxon>Kitasatosporales</taxon>
        <taxon>Streptomycetaceae</taxon>
        <taxon>Streptomyces</taxon>
    </lineage>
</organism>
<proteinExistence type="predicted"/>
<evidence type="ECO:0000313" key="2">
    <source>
        <dbReference type="Proteomes" id="UP001550739"/>
    </source>
</evidence>
<reference evidence="1 2" key="1">
    <citation type="submission" date="2024-06" db="EMBL/GenBank/DDBJ databases">
        <title>The Natural Products Discovery Center: Release of the First 8490 Sequenced Strains for Exploring Actinobacteria Biosynthetic Diversity.</title>
        <authorList>
            <person name="Kalkreuter E."/>
            <person name="Kautsar S.A."/>
            <person name="Yang D."/>
            <person name="Bader C.D."/>
            <person name="Teijaro C.N."/>
            <person name="Fluegel L."/>
            <person name="Davis C.M."/>
            <person name="Simpson J.R."/>
            <person name="Lauterbach L."/>
            <person name="Steele A.D."/>
            <person name="Gui C."/>
            <person name="Meng S."/>
            <person name="Li G."/>
            <person name="Viehrig K."/>
            <person name="Ye F."/>
            <person name="Su P."/>
            <person name="Kiefer A.F."/>
            <person name="Nichols A."/>
            <person name="Cepeda A.J."/>
            <person name="Yan W."/>
            <person name="Fan B."/>
            <person name="Jiang Y."/>
            <person name="Adhikari A."/>
            <person name="Zheng C.-J."/>
            <person name="Schuster L."/>
            <person name="Cowan T.M."/>
            <person name="Smanski M.J."/>
            <person name="Chevrette M.G."/>
            <person name="De Carvalho L.P.S."/>
            <person name="Shen B."/>
        </authorList>
    </citation>
    <scope>NUCLEOTIDE SEQUENCE [LARGE SCALE GENOMIC DNA]</scope>
    <source>
        <strain evidence="1 2">NPDC033843</strain>
    </source>
</reference>